<dbReference type="KEGG" id="dda:Dd703_1210"/>
<evidence type="ECO:0000313" key="3">
    <source>
        <dbReference type="EMBL" id="ACS85014.1"/>
    </source>
</evidence>
<dbReference type="Proteomes" id="UP000002734">
    <property type="component" value="Chromosome"/>
</dbReference>
<dbReference type="InterPro" id="IPR002491">
    <property type="entry name" value="ABC_transptr_periplasmic_BD"/>
</dbReference>
<accession>C6CCX3</accession>
<reference evidence="3" key="1">
    <citation type="submission" date="2009-06" db="EMBL/GenBank/DDBJ databases">
        <title>Complete sequence of Dickeya dadantii Ech703.</title>
        <authorList>
            <consortium name="US DOE Joint Genome Institute"/>
            <person name="Lucas S."/>
            <person name="Copeland A."/>
            <person name="Lapidus A."/>
            <person name="Glavina del Rio T."/>
            <person name="Dalin E."/>
            <person name="Tice H."/>
            <person name="Bruce D."/>
            <person name="Goodwin L."/>
            <person name="Pitluck S."/>
            <person name="Chertkov O."/>
            <person name="Brettin T."/>
            <person name="Detter J.C."/>
            <person name="Han C."/>
            <person name="Larimer F."/>
            <person name="Land M."/>
            <person name="Hauser L."/>
            <person name="Kyrpides N."/>
            <person name="Mikhailova N."/>
            <person name="Balakrishnan V."/>
            <person name="Glasner J."/>
            <person name="Perna N.T."/>
        </authorList>
    </citation>
    <scope>NUCLEOTIDE SEQUENCE [LARGE SCALE GENOMIC DNA]</scope>
    <source>
        <strain evidence="3">Ech703</strain>
    </source>
</reference>
<dbReference type="PANTHER" id="PTHR30535:SF4">
    <property type="entry name" value="HEMIN-BINDING PERIPLASMIC PROTEIN HMUT"/>
    <property type="match status" value="1"/>
</dbReference>
<dbReference type="AlphaFoldDB" id="C6CCX3"/>
<organism evidence="3 4">
    <name type="scientific">Musicola paradisiaca (strain Ech703)</name>
    <name type="common">Dickeya paradisiaca</name>
    <name type="synonym">Dickeya dadantii</name>
    <dbReference type="NCBI Taxonomy" id="579405"/>
    <lineage>
        <taxon>Bacteria</taxon>
        <taxon>Pseudomonadati</taxon>
        <taxon>Pseudomonadota</taxon>
        <taxon>Gammaproteobacteria</taxon>
        <taxon>Enterobacterales</taxon>
        <taxon>Pectobacteriaceae</taxon>
        <taxon>Musicola</taxon>
    </lineage>
</organism>
<dbReference type="InterPro" id="IPR050902">
    <property type="entry name" value="ABC_Transporter_SBP"/>
</dbReference>
<dbReference type="Pfam" id="PF01497">
    <property type="entry name" value="Peripla_BP_2"/>
    <property type="match status" value="1"/>
</dbReference>
<keyword evidence="1" id="KW-0732">Signal</keyword>
<proteinExistence type="predicted"/>
<dbReference type="Gene3D" id="3.40.50.1980">
    <property type="entry name" value="Nitrogenase molybdenum iron protein domain"/>
    <property type="match status" value="2"/>
</dbReference>
<protein>
    <submittedName>
        <fullName evidence="3">Periplasmic binding protein</fullName>
    </submittedName>
</protein>
<dbReference type="HOGENOM" id="CLU_038034_6_0_6"/>
<dbReference type="eggNOG" id="COG4558">
    <property type="taxonomic scope" value="Bacteria"/>
</dbReference>
<feature type="domain" description="Fe/B12 periplasmic-binding" evidence="2">
    <location>
        <begin position="20"/>
        <end position="270"/>
    </location>
</feature>
<feature type="signal peptide" evidence="1">
    <location>
        <begin position="1"/>
        <end position="17"/>
    </location>
</feature>
<dbReference type="SUPFAM" id="SSF53807">
    <property type="entry name" value="Helical backbone' metal receptor"/>
    <property type="match status" value="1"/>
</dbReference>
<name>C6CCX3_MUSP7</name>
<dbReference type="PANTHER" id="PTHR30535">
    <property type="entry name" value="VITAMIN B12-BINDING PROTEIN"/>
    <property type="match status" value="1"/>
</dbReference>
<evidence type="ECO:0000313" key="4">
    <source>
        <dbReference type="Proteomes" id="UP000002734"/>
    </source>
</evidence>
<sequence>MKRFWLMLLLLPGSLLAAERIVAIGGDVTQIVFALGAGGQVVARDSTSLHPASVKTLPDVGYMRQLNAEGILSMKPTLVLVSALAQPSAALEQVAGRGVRVVAVPAPQSLSGINTKITAIAEALGIAAKGRDLTQQLDAQLAALPSQPLPTRVLFVLSHHGMSAMAAGQGTAADAAIRAAGLQNAMQDVNRYQPLSQEGVVASQPDWVVVTTDGMRSLGGGDIWALPGLAMTPAGRQHRVVVVDDMAMLGFSLDTPAELLRLRQTVEAGQ</sequence>
<gene>
    <name evidence="3" type="ordered locus">Dd703_1210</name>
</gene>
<evidence type="ECO:0000259" key="2">
    <source>
        <dbReference type="PROSITE" id="PS50983"/>
    </source>
</evidence>
<dbReference type="PROSITE" id="PS50983">
    <property type="entry name" value="FE_B12_PBP"/>
    <property type="match status" value="1"/>
</dbReference>
<feature type="chain" id="PRO_5002963272" evidence="1">
    <location>
        <begin position="18"/>
        <end position="270"/>
    </location>
</feature>
<dbReference type="RefSeq" id="WP_012764831.1">
    <property type="nucleotide sequence ID" value="NC_012880.1"/>
</dbReference>
<keyword evidence="4" id="KW-1185">Reference proteome</keyword>
<evidence type="ECO:0000256" key="1">
    <source>
        <dbReference type="SAM" id="SignalP"/>
    </source>
</evidence>
<dbReference type="EMBL" id="CP001654">
    <property type="protein sequence ID" value="ACS85014.1"/>
    <property type="molecule type" value="Genomic_DNA"/>
</dbReference>
<dbReference type="STRING" id="579405.Dd703_1210"/>